<sequence>MKSSVRLRWATLLVAASLILGAGLPSARAADRIVRTEVGAVKITEVARGLENPWSLAFLPDGRMLVTERPGRLRIVSPDGRVSAPVSGVPEVHARGQGGLLDVVLSPTFASDRTIFLSYAQPAGGGARTAVARARLDAEALRLDEVEVIFAQKDSPPGSHHWGSRLVFGRDGDLFVTLGDRFHHRDRAQDLDSHLGKIVRIRPDGSVPDDNPLVNRAGALPEIWSYGHRNVQGATLHPASGELWAHEHGPQGGDEVNRALAGRNYGWPVITHGREYVVGTRIGEGTERADVEPPVMQWTPSIAPSGMAFYTGEAFPQWQGNLFVGALKFRLLARLVLEDGKVVHEERLLTDFGRRIRDVRQGPDGHLWLLEESEGSLLRLDPIQAAM</sequence>
<comment type="caution">
    <text evidence="3">The sequence shown here is derived from an EMBL/GenBank/DDBJ whole genome shotgun (WGS) entry which is preliminary data.</text>
</comment>
<dbReference type="Proteomes" id="UP000536534">
    <property type="component" value="Unassembled WGS sequence"/>
</dbReference>
<name>A0A7X7LXI3_9RHOO</name>
<evidence type="ECO:0000313" key="3">
    <source>
        <dbReference type="EMBL" id="NLF55216.1"/>
    </source>
</evidence>
<dbReference type="EMBL" id="JAAYYV010000348">
    <property type="protein sequence ID" value="NLF55216.1"/>
    <property type="molecule type" value="Genomic_DNA"/>
</dbReference>
<dbReference type="Pfam" id="PF07995">
    <property type="entry name" value="GSDH"/>
    <property type="match status" value="1"/>
</dbReference>
<dbReference type="SUPFAM" id="SSF50952">
    <property type="entry name" value="Soluble quinoprotein glucose dehydrogenase"/>
    <property type="match status" value="1"/>
</dbReference>
<reference evidence="3 4" key="1">
    <citation type="journal article" date="2020" name="Biotechnol. Biofuels">
        <title>New insights from the biogas microbiome by comprehensive genome-resolved metagenomics of nearly 1600 species originating from multiple anaerobic digesters.</title>
        <authorList>
            <person name="Campanaro S."/>
            <person name="Treu L."/>
            <person name="Rodriguez-R L.M."/>
            <person name="Kovalovszki A."/>
            <person name="Ziels R.M."/>
            <person name="Maus I."/>
            <person name="Zhu X."/>
            <person name="Kougias P.G."/>
            <person name="Basile A."/>
            <person name="Luo G."/>
            <person name="Schluter A."/>
            <person name="Konstantinidis K.T."/>
            <person name="Angelidaki I."/>
        </authorList>
    </citation>
    <scope>NUCLEOTIDE SEQUENCE [LARGE SCALE GENOMIC DNA]</scope>
    <source>
        <strain evidence="3">AS06rmzACSIP_256</strain>
    </source>
</reference>
<gene>
    <name evidence="3" type="ORF">GX576_12625</name>
</gene>
<feature type="chain" id="PRO_5031469972" evidence="1">
    <location>
        <begin position="30"/>
        <end position="387"/>
    </location>
</feature>
<keyword evidence="1" id="KW-0732">Signal</keyword>
<feature type="signal peptide" evidence="1">
    <location>
        <begin position="1"/>
        <end position="29"/>
    </location>
</feature>
<proteinExistence type="predicted"/>
<dbReference type="InterPro" id="IPR011042">
    <property type="entry name" value="6-blade_b-propeller_TolB-like"/>
</dbReference>
<protein>
    <submittedName>
        <fullName evidence="3">PQQ-dependent sugar dehydrogenase</fullName>
    </submittedName>
</protein>
<evidence type="ECO:0000313" key="4">
    <source>
        <dbReference type="Proteomes" id="UP000536534"/>
    </source>
</evidence>
<dbReference type="InterPro" id="IPR012938">
    <property type="entry name" value="Glc/Sorbosone_DH"/>
</dbReference>
<feature type="domain" description="Glucose/Sorbosone dehydrogenase" evidence="2">
    <location>
        <begin position="50"/>
        <end position="379"/>
    </location>
</feature>
<organism evidence="3 4">
    <name type="scientific">Thauera phenolivorans</name>
    <dbReference type="NCBI Taxonomy" id="1792543"/>
    <lineage>
        <taxon>Bacteria</taxon>
        <taxon>Pseudomonadati</taxon>
        <taxon>Pseudomonadota</taxon>
        <taxon>Betaproteobacteria</taxon>
        <taxon>Rhodocyclales</taxon>
        <taxon>Zoogloeaceae</taxon>
        <taxon>Thauera</taxon>
    </lineage>
</organism>
<dbReference type="PANTHER" id="PTHR19328">
    <property type="entry name" value="HEDGEHOG-INTERACTING PROTEIN"/>
    <property type="match status" value="1"/>
</dbReference>
<dbReference type="PANTHER" id="PTHR19328:SF75">
    <property type="entry name" value="ALDOSE SUGAR DEHYDROGENASE YLII"/>
    <property type="match status" value="1"/>
</dbReference>
<evidence type="ECO:0000259" key="2">
    <source>
        <dbReference type="Pfam" id="PF07995"/>
    </source>
</evidence>
<dbReference type="AlphaFoldDB" id="A0A7X7LXI3"/>
<accession>A0A7X7LXI3</accession>
<dbReference type="InterPro" id="IPR011041">
    <property type="entry name" value="Quinoprot_gluc/sorb_DH_b-prop"/>
</dbReference>
<evidence type="ECO:0000256" key="1">
    <source>
        <dbReference type="SAM" id="SignalP"/>
    </source>
</evidence>
<dbReference type="Gene3D" id="2.120.10.30">
    <property type="entry name" value="TolB, C-terminal domain"/>
    <property type="match status" value="1"/>
</dbReference>